<dbReference type="EMBL" id="JAAAJB010000181">
    <property type="protein sequence ID" value="KAG0262657.1"/>
    <property type="molecule type" value="Genomic_DNA"/>
</dbReference>
<sequence>MAWNTSTKLARRRTVTYQVPDFQAPATATGPFSAASVAYLRHVGPKLCRAKTWPATVAVLPTATLCT</sequence>
<evidence type="ECO:0000313" key="1">
    <source>
        <dbReference type="EMBL" id="KAG0262657.1"/>
    </source>
</evidence>
<keyword evidence="2" id="KW-1185">Reference proteome</keyword>
<name>A0A9P6U7K4_9FUNG</name>
<gene>
    <name evidence="1" type="ORF">DFQ27_002221</name>
</gene>
<evidence type="ECO:0000313" key="2">
    <source>
        <dbReference type="Proteomes" id="UP000807716"/>
    </source>
</evidence>
<reference evidence="1" key="1">
    <citation type="journal article" date="2020" name="Fungal Divers.">
        <title>Resolving the Mortierellaceae phylogeny through synthesis of multi-gene phylogenetics and phylogenomics.</title>
        <authorList>
            <person name="Vandepol N."/>
            <person name="Liber J."/>
            <person name="Desiro A."/>
            <person name="Na H."/>
            <person name="Kennedy M."/>
            <person name="Barry K."/>
            <person name="Grigoriev I.V."/>
            <person name="Miller A.N."/>
            <person name="O'Donnell K."/>
            <person name="Stajich J.E."/>
            <person name="Bonito G."/>
        </authorList>
    </citation>
    <scope>NUCLEOTIDE SEQUENCE</scope>
    <source>
        <strain evidence="1">BC1065</strain>
    </source>
</reference>
<dbReference type="AlphaFoldDB" id="A0A9P6U7K4"/>
<proteinExistence type="predicted"/>
<accession>A0A9P6U7K4</accession>
<comment type="caution">
    <text evidence="1">The sequence shown here is derived from an EMBL/GenBank/DDBJ whole genome shotgun (WGS) entry which is preliminary data.</text>
</comment>
<organism evidence="1 2">
    <name type="scientific">Actinomortierella ambigua</name>
    <dbReference type="NCBI Taxonomy" id="1343610"/>
    <lineage>
        <taxon>Eukaryota</taxon>
        <taxon>Fungi</taxon>
        <taxon>Fungi incertae sedis</taxon>
        <taxon>Mucoromycota</taxon>
        <taxon>Mortierellomycotina</taxon>
        <taxon>Mortierellomycetes</taxon>
        <taxon>Mortierellales</taxon>
        <taxon>Mortierellaceae</taxon>
        <taxon>Actinomortierella</taxon>
    </lineage>
</organism>
<dbReference type="OrthoDB" id="298344at2759"/>
<dbReference type="Proteomes" id="UP000807716">
    <property type="component" value="Unassembled WGS sequence"/>
</dbReference>
<protein>
    <submittedName>
        <fullName evidence="1">Uncharacterized protein</fullName>
    </submittedName>
</protein>